<dbReference type="InterPro" id="IPR052158">
    <property type="entry name" value="INH-QAR"/>
</dbReference>
<keyword evidence="2" id="KW-0804">Transcription</keyword>
<reference evidence="5 7" key="1">
    <citation type="submission" date="2015-09" db="EMBL/GenBank/DDBJ databases">
        <authorList>
            <consortium name="Swine Surveillance"/>
        </authorList>
    </citation>
    <scope>NUCLEOTIDE SEQUENCE [LARGE SCALE GENOMIC DNA]</scope>
    <source>
        <strain evidence="5 7">5120</strain>
    </source>
</reference>
<dbReference type="CDD" id="cd03136">
    <property type="entry name" value="GATase1_AraC_ArgR_like"/>
    <property type="match status" value="1"/>
</dbReference>
<dbReference type="AlphaFoldDB" id="A0A0P1FND6"/>
<evidence type="ECO:0000256" key="2">
    <source>
        <dbReference type="ARBA" id="ARBA00023163"/>
    </source>
</evidence>
<dbReference type="InterPro" id="IPR002818">
    <property type="entry name" value="DJ-1/PfpI"/>
</dbReference>
<dbReference type="Gene3D" id="3.40.50.880">
    <property type="match status" value="1"/>
</dbReference>
<evidence type="ECO:0000256" key="1">
    <source>
        <dbReference type="ARBA" id="ARBA00023015"/>
    </source>
</evidence>
<evidence type="ECO:0000313" key="5">
    <source>
        <dbReference type="EMBL" id="CUH73591.1"/>
    </source>
</evidence>
<dbReference type="InterPro" id="IPR018060">
    <property type="entry name" value="HTH_AraC"/>
</dbReference>
<accession>A0A0P1FND6</accession>
<protein>
    <submittedName>
        <fullName evidence="5">Carnitine catabolism transcriptional activator</fullName>
    </submittedName>
</protein>
<dbReference type="SMART" id="SM00342">
    <property type="entry name" value="HTH_ARAC"/>
    <property type="match status" value="1"/>
</dbReference>
<dbReference type="Pfam" id="PF12833">
    <property type="entry name" value="HTH_18"/>
    <property type="match status" value="1"/>
</dbReference>
<organism evidence="5 7">
    <name type="scientific">Thalassovita autumnalis</name>
    <dbReference type="NCBI Taxonomy" id="2072972"/>
    <lineage>
        <taxon>Bacteria</taxon>
        <taxon>Pseudomonadati</taxon>
        <taxon>Pseudomonadota</taxon>
        <taxon>Alphaproteobacteria</taxon>
        <taxon>Rhodobacterales</taxon>
        <taxon>Roseobacteraceae</taxon>
        <taxon>Thalassovita</taxon>
    </lineage>
</organism>
<reference evidence="4 6" key="2">
    <citation type="submission" date="2015-09" db="EMBL/GenBank/DDBJ databases">
        <authorList>
            <person name="Rodrigo-Torres L."/>
            <person name="Arahal D.R."/>
        </authorList>
    </citation>
    <scope>NUCLEOTIDE SEQUENCE [LARGE SCALE GENOMIC DNA]</scope>
    <source>
        <strain evidence="4 6">CECT 5118</strain>
    </source>
</reference>
<dbReference type="PROSITE" id="PS01124">
    <property type="entry name" value="HTH_ARAC_FAMILY_2"/>
    <property type="match status" value="1"/>
</dbReference>
<evidence type="ECO:0000313" key="7">
    <source>
        <dbReference type="Proteomes" id="UP000051887"/>
    </source>
</evidence>
<evidence type="ECO:0000313" key="4">
    <source>
        <dbReference type="EMBL" id="CUH69206.1"/>
    </source>
</evidence>
<evidence type="ECO:0000259" key="3">
    <source>
        <dbReference type="PROSITE" id="PS01124"/>
    </source>
</evidence>
<sequence>MQILQNTVPKPKDITTKHIGILLFEGFSNLCLANAVEPLRAANTLARRPLYDWTYYSRSSQTVQSSSALPVQPKPLTGEAAGAALLIMPSYGYHQLDTPDLRRSLRAAAGRFQMLAGLDTGSWLLAAAGLLNGYRATAHWDTLGELAEAFPEVDVVDARWVIDGARASCGGATTTLEMMLELIERHHGATLALEVAALFMFGERDPQMNPLRRWPDDQLLHAAAALMRRHIEEPLSIAAVAEHLQISQRRLEQIARAETGDSPGKIYRRIRLAEARRRMEQTRESVAEIALRCGYRDPTAMARAFGAEYGITPRQARQLAK</sequence>
<name>A0A0P1FND6_9RHOB</name>
<dbReference type="Proteomes" id="UP000051086">
    <property type="component" value="Unassembled WGS sequence"/>
</dbReference>
<dbReference type="InterPro" id="IPR009057">
    <property type="entry name" value="Homeodomain-like_sf"/>
</dbReference>
<keyword evidence="1" id="KW-0805">Transcription regulation</keyword>
<dbReference type="Pfam" id="PF01965">
    <property type="entry name" value="DJ-1_PfpI"/>
    <property type="match status" value="1"/>
</dbReference>
<proteinExistence type="predicted"/>
<keyword evidence="6" id="KW-1185">Reference proteome</keyword>
<dbReference type="EMBL" id="CYSC01000041">
    <property type="protein sequence ID" value="CUH73591.1"/>
    <property type="molecule type" value="Genomic_DNA"/>
</dbReference>
<dbReference type="EMBL" id="CYSB01000038">
    <property type="protein sequence ID" value="CUH69206.1"/>
    <property type="molecule type" value="Genomic_DNA"/>
</dbReference>
<dbReference type="Gene3D" id="1.10.10.60">
    <property type="entry name" value="Homeodomain-like"/>
    <property type="match status" value="1"/>
</dbReference>
<dbReference type="GO" id="GO:0043565">
    <property type="term" value="F:sequence-specific DNA binding"/>
    <property type="evidence" value="ECO:0007669"/>
    <property type="project" value="InterPro"/>
</dbReference>
<dbReference type="SUPFAM" id="SSF52317">
    <property type="entry name" value="Class I glutamine amidotransferase-like"/>
    <property type="match status" value="1"/>
</dbReference>
<dbReference type="GO" id="GO:0003700">
    <property type="term" value="F:DNA-binding transcription factor activity"/>
    <property type="evidence" value="ECO:0007669"/>
    <property type="project" value="InterPro"/>
</dbReference>
<dbReference type="PANTHER" id="PTHR43130:SF3">
    <property type="entry name" value="HTH-TYPE TRANSCRIPTIONAL REGULATOR RV1931C"/>
    <property type="match status" value="1"/>
</dbReference>
<dbReference type="InterPro" id="IPR029062">
    <property type="entry name" value="Class_I_gatase-like"/>
</dbReference>
<feature type="domain" description="HTH araC/xylS-type" evidence="3">
    <location>
        <begin position="221"/>
        <end position="319"/>
    </location>
</feature>
<dbReference type="SUPFAM" id="SSF46689">
    <property type="entry name" value="Homeodomain-like"/>
    <property type="match status" value="1"/>
</dbReference>
<evidence type="ECO:0000313" key="6">
    <source>
        <dbReference type="Proteomes" id="UP000051086"/>
    </source>
</evidence>
<gene>
    <name evidence="5" type="primary">cdhR_4</name>
    <name evidence="4" type="synonym">cdhR_3</name>
    <name evidence="4" type="ORF">TL5118_03165</name>
    <name evidence="5" type="ORF">TL5120_03403</name>
</gene>
<dbReference type="PANTHER" id="PTHR43130">
    <property type="entry name" value="ARAC-FAMILY TRANSCRIPTIONAL REGULATOR"/>
    <property type="match status" value="1"/>
</dbReference>
<dbReference type="Proteomes" id="UP000051887">
    <property type="component" value="Unassembled WGS sequence"/>
</dbReference>